<organism evidence="3">
    <name type="scientific">marine metagenome</name>
    <dbReference type="NCBI Taxonomy" id="408172"/>
    <lineage>
        <taxon>unclassified sequences</taxon>
        <taxon>metagenomes</taxon>
        <taxon>ecological metagenomes</taxon>
    </lineage>
</organism>
<evidence type="ECO:0000313" key="3">
    <source>
        <dbReference type="EMBL" id="SVD43993.1"/>
    </source>
</evidence>
<feature type="region of interest" description="Disordered" evidence="1">
    <location>
        <begin position="37"/>
        <end position="57"/>
    </location>
</feature>
<evidence type="ECO:0000256" key="1">
    <source>
        <dbReference type="SAM" id="MobiDB-lite"/>
    </source>
</evidence>
<dbReference type="AlphaFoldDB" id="A0A382VBY9"/>
<keyword evidence="2" id="KW-1133">Transmembrane helix</keyword>
<reference evidence="3" key="1">
    <citation type="submission" date="2018-05" db="EMBL/GenBank/DDBJ databases">
        <authorList>
            <person name="Lanie J.A."/>
            <person name="Ng W.-L."/>
            <person name="Kazmierczak K.M."/>
            <person name="Andrzejewski T.M."/>
            <person name="Davidsen T.M."/>
            <person name="Wayne K.J."/>
            <person name="Tettelin H."/>
            <person name="Glass J.I."/>
            <person name="Rusch D."/>
            <person name="Podicherti R."/>
            <person name="Tsui H.-C.T."/>
            <person name="Winkler M.E."/>
        </authorList>
    </citation>
    <scope>NUCLEOTIDE SEQUENCE</scope>
</reference>
<keyword evidence="2" id="KW-0812">Transmembrane</keyword>
<sequence>MQVPHQIRERWMNTVTVLGIVTLGMMVIVTVGAQELGQTTHQSSPPQITTSGQTNWP</sequence>
<accession>A0A382VBY9</accession>
<dbReference type="EMBL" id="UINC01150772">
    <property type="protein sequence ID" value="SVD43993.1"/>
    <property type="molecule type" value="Genomic_DNA"/>
</dbReference>
<evidence type="ECO:0000256" key="2">
    <source>
        <dbReference type="SAM" id="Phobius"/>
    </source>
</evidence>
<keyword evidence="2" id="KW-0472">Membrane</keyword>
<proteinExistence type="predicted"/>
<gene>
    <name evidence="3" type="ORF">METZ01_LOCUS396847</name>
</gene>
<protein>
    <submittedName>
        <fullName evidence="3">Uncharacterized protein</fullName>
    </submittedName>
</protein>
<name>A0A382VBY9_9ZZZZ</name>
<feature type="non-terminal residue" evidence="3">
    <location>
        <position position="57"/>
    </location>
</feature>
<feature type="transmembrane region" description="Helical" evidence="2">
    <location>
        <begin position="12"/>
        <end position="33"/>
    </location>
</feature>